<evidence type="ECO:0000313" key="1">
    <source>
        <dbReference type="EMBL" id="RQH43614.1"/>
    </source>
</evidence>
<protein>
    <recommendedName>
        <fullName evidence="3">Cell division protein FtsL</fullName>
    </recommendedName>
</protein>
<sequence length="191" mass="21309">MVAVRSTFLAPNNKSPKTNLSVVSKKSARRQKLTYEENLSHSSYASENSRDSQIIQEQNLAQVISLPKSKPLWLKSLMATQLTSSMVTVLLASTSVAIYGWTIYGQSKWTTEYQQLQKLRQKEQQISVANELLKNQIAEQASNSDNGLVSQNSVKRIFLDPAPPRPAPNAPKPYLESTSGHKYLLKTPVGY</sequence>
<proteinExistence type="predicted"/>
<gene>
    <name evidence="1" type="ORF">D5R40_12580</name>
</gene>
<keyword evidence="2" id="KW-1185">Reference proteome</keyword>
<organism evidence="1 2">
    <name type="scientific">Okeania hirsuta</name>
    <dbReference type="NCBI Taxonomy" id="1458930"/>
    <lineage>
        <taxon>Bacteria</taxon>
        <taxon>Bacillati</taxon>
        <taxon>Cyanobacteriota</taxon>
        <taxon>Cyanophyceae</taxon>
        <taxon>Oscillatoriophycideae</taxon>
        <taxon>Oscillatoriales</taxon>
        <taxon>Microcoleaceae</taxon>
        <taxon>Okeania</taxon>
    </lineage>
</organism>
<evidence type="ECO:0000313" key="2">
    <source>
        <dbReference type="Proteomes" id="UP000269154"/>
    </source>
</evidence>
<dbReference type="Proteomes" id="UP000269154">
    <property type="component" value="Unassembled WGS sequence"/>
</dbReference>
<name>A0A3N6RQT0_9CYAN</name>
<dbReference type="EMBL" id="RCBY01000059">
    <property type="protein sequence ID" value="RQH43614.1"/>
    <property type="molecule type" value="Genomic_DNA"/>
</dbReference>
<dbReference type="OrthoDB" id="424231at2"/>
<accession>A0A3N6RQT0</accession>
<dbReference type="RefSeq" id="WP_124147067.1">
    <property type="nucleotide sequence ID" value="NZ_CAWOKI010000220.1"/>
</dbReference>
<dbReference type="AlphaFoldDB" id="A0A3N6RQT0"/>
<comment type="caution">
    <text evidence="1">The sequence shown here is derived from an EMBL/GenBank/DDBJ whole genome shotgun (WGS) entry which is preliminary data.</text>
</comment>
<reference evidence="1 2" key="1">
    <citation type="journal article" date="2018" name="ACS Chem. Biol.">
        <title>Ketoreductase domain dysfunction expands chemodiversity: malyngamide biosynthesis in the cyanobacterium Okeania hirsuta.</title>
        <authorList>
            <person name="Moss N.A."/>
            <person name="Leao T."/>
            <person name="Rankin M."/>
            <person name="McCullough T.M."/>
            <person name="Qu P."/>
            <person name="Korobeynikov A."/>
            <person name="Smith J.L."/>
            <person name="Gerwick L."/>
            <person name="Gerwick W.H."/>
        </authorList>
    </citation>
    <scope>NUCLEOTIDE SEQUENCE [LARGE SCALE GENOMIC DNA]</scope>
    <source>
        <strain evidence="1 2">PAB10Feb10-1</strain>
    </source>
</reference>
<evidence type="ECO:0008006" key="3">
    <source>
        <dbReference type="Google" id="ProtNLM"/>
    </source>
</evidence>